<evidence type="ECO:0000313" key="2">
    <source>
        <dbReference type="EMBL" id="KAA2265842.1"/>
    </source>
</evidence>
<proteinExistence type="predicted"/>
<accession>A0A5B2XSD1</accession>
<keyword evidence="1" id="KW-0812">Transmembrane</keyword>
<keyword evidence="1" id="KW-0472">Membrane</keyword>
<gene>
    <name evidence="2" type="ORF">F0L68_04045</name>
</gene>
<reference evidence="2 3" key="2">
    <citation type="submission" date="2019-09" db="EMBL/GenBank/DDBJ databases">
        <authorList>
            <person name="Jin C."/>
        </authorList>
    </citation>
    <scope>NUCLEOTIDE SEQUENCE [LARGE SCALE GENOMIC DNA]</scope>
    <source>
        <strain evidence="2 3">AN110305</strain>
    </source>
</reference>
<reference evidence="2 3" key="1">
    <citation type="submission" date="2019-09" db="EMBL/GenBank/DDBJ databases">
        <title>Goodfellowia gen. nov., a new genus of the Pseudonocardineae related to Actinoalloteichus, containing Goodfellowia coeruleoviolacea gen. nov., comb. nov. gen. nov., comb. nov.</title>
        <authorList>
            <person name="Labeda D."/>
        </authorList>
    </citation>
    <scope>NUCLEOTIDE SEQUENCE [LARGE SCALE GENOMIC DNA]</scope>
    <source>
        <strain evidence="2 3">AN110305</strain>
    </source>
</reference>
<dbReference type="Proteomes" id="UP000323454">
    <property type="component" value="Unassembled WGS sequence"/>
</dbReference>
<dbReference type="EMBL" id="VUOB01000005">
    <property type="protein sequence ID" value="KAA2265842.1"/>
    <property type="molecule type" value="Genomic_DNA"/>
</dbReference>
<comment type="caution">
    <text evidence="2">The sequence shown here is derived from an EMBL/GenBank/DDBJ whole genome shotgun (WGS) entry which is preliminary data.</text>
</comment>
<sequence length="156" mass="16411">MKTTWALGGTFAGLTHADLVAGASASWAALESFGVDPTALLAALGVFLLLGLVRPWGQVFPRWTVWLAGRRVPRWLPLAPALVGAATLAPYGVFGVGLVVLESVGVVPVERGQFRSVADALVVSWCGLGAFCCFGVALAVAAWSYLVRTRRRCVSV</sequence>
<keyword evidence="3" id="KW-1185">Reference proteome</keyword>
<evidence type="ECO:0000256" key="1">
    <source>
        <dbReference type="SAM" id="Phobius"/>
    </source>
</evidence>
<dbReference type="OrthoDB" id="2717873at2"/>
<name>A0A5B2XSD1_9PSEU</name>
<keyword evidence="1" id="KW-1133">Transmembrane helix</keyword>
<protein>
    <recommendedName>
        <fullName evidence="4">DUF3995 domain-containing protein</fullName>
    </recommendedName>
</protein>
<evidence type="ECO:0000313" key="3">
    <source>
        <dbReference type="Proteomes" id="UP000323454"/>
    </source>
</evidence>
<evidence type="ECO:0008006" key="4">
    <source>
        <dbReference type="Google" id="ProtNLM"/>
    </source>
</evidence>
<dbReference type="AlphaFoldDB" id="A0A5B2XSD1"/>
<feature type="transmembrane region" description="Helical" evidence="1">
    <location>
        <begin position="38"/>
        <end position="57"/>
    </location>
</feature>
<organism evidence="2 3">
    <name type="scientific">Solihabitans fulvus</name>
    <dbReference type="NCBI Taxonomy" id="1892852"/>
    <lineage>
        <taxon>Bacteria</taxon>
        <taxon>Bacillati</taxon>
        <taxon>Actinomycetota</taxon>
        <taxon>Actinomycetes</taxon>
        <taxon>Pseudonocardiales</taxon>
        <taxon>Pseudonocardiaceae</taxon>
        <taxon>Solihabitans</taxon>
    </lineage>
</organism>
<feature type="transmembrane region" description="Helical" evidence="1">
    <location>
        <begin position="121"/>
        <end position="146"/>
    </location>
</feature>
<feature type="transmembrane region" description="Helical" evidence="1">
    <location>
        <begin position="78"/>
        <end position="101"/>
    </location>
</feature>